<sequence length="205" mass="22963">MVDGVSGIWVVCMDKLCLREGEVWPHRSSFYKAFGLTASRESQNAVETDIFKRESNVARPRPKPQQLHRTFTKAIPRRAARSSSPAPRNQSYLNTCRAKLPRPLARTHALDQTHANLHTCLPKAGGGHIIHHARRTTTRRPKPRSRIPHIQPYLPASTAHNPPIPLIPPPPAARCLRPSVRPSVYPISQATSTTQSRTHARTLDQ</sequence>
<reference evidence="1 2" key="1">
    <citation type="submission" date="2024-04" db="EMBL/GenBank/DDBJ databases">
        <title>Phyllosticta paracitricarpa is synonymous to the EU quarantine fungus P. citricarpa based on phylogenomic analyses.</title>
        <authorList>
            <consortium name="Lawrence Berkeley National Laboratory"/>
            <person name="Van Ingen-Buijs V.A."/>
            <person name="Van Westerhoven A.C."/>
            <person name="Haridas S."/>
            <person name="Skiadas P."/>
            <person name="Martin F."/>
            <person name="Groenewald J.Z."/>
            <person name="Crous P.W."/>
            <person name="Seidl M.F."/>
        </authorList>
    </citation>
    <scope>NUCLEOTIDE SEQUENCE [LARGE SCALE GENOMIC DNA]</scope>
    <source>
        <strain evidence="1 2">CBS 122670</strain>
    </source>
</reference>
<keyword evidence="2" id="KW-1185">Reference proteome</keyword>
<name>A0ABR1MS46_9PEZI</name>
<evidence type="ECO:0000313" key="1">
    <source>
        <dbReference type="EMBL" id="KAK7555862.1"/>
    </source>
</evidence>
<dbReference type="Proteomes" id="UP001365128">
    <property type="component" value="Unassembled WGS sequence"/>
</dbReference>
<gene>
    <name evidence="1" type="ORF">IWX46DRAFT_143047</name>
</gene>
<accession>A0ABR1MS46</accession>
<organism evidence="1 2">
    <name type="scientific">Phyllosticta citricarpa</name>
    <dbReference type="NCBI Taxonomy" id="55181"/>
    <lineage>
        <taxon>Eukaryota</taxon>
        <taxon>Fungi</taxon>
        <taxon>Dikarya</taxon>
        <taxon>Ascomycota</taxon>
        <taxon>Pezizomycotina</taxon>
        <taxon>Dothideomycetes</taxon>
        <taxon>Dothideomycetes incertae sedis</taxon>
        <taxon>Botryosphaeriales</taxon>
        <taxon>Phyllostictaceae</taxon>
        <taxon>Phyllosticta</taxon>
    </lineage>
</organism>
<protein>
    <submittedName>
        <fullName evidence="1">Uncharacterized protein</fullName>
    </submittedName>
</protein>
<dbReference type="EMBL" id="JBBPDW010000002">
    <property type="protein sequence ID" value="KAK7555862.1"/>
    <property type="molecule type" value="Genomic_DNA"/>
</dbReference>
<proteinExistence type="predicted"/>
<evidence type="ECO:0000313" key="2">
    <source>
        <dbReference type="Proteomes" id="UP001365128"/>
    </source>
</evidence>
<comment type="caution">
    <text evidence="1">The sequence shown here is derived from an EMBL/GenBank/DDBJ whole genome shotgun (WGS) entry which is preliminary data.</text>
</comment>